<keyword evidence="4" id="KW-0732">Signal</keyword>
<evidence type="ECO:0000256" key="7">
    <source>
        <dbReference type="ARBA" id="ARBA00023180"/>
    </source>
</evidence>
<evidence type="ECO:0000256" key="1">
    <source>
        <dbReference type="ARBA" id="ARBA00001913"/>
    </source>
</evidence>
<evidence type="ECO:0000313" key="10">
    <source>
        <dbReference type="Proteomes" id="UP000248882"/>
    </source>
</evidence>
<dbReference type="AlphaFoldDB" id="A0A2W7QJL6"/>
<feature type="domain" description="Sulfatase N-terminal" evidence="8">
    <location>
        <begin position="50"/>
        <end position="370"/>
    </location>
</feature>
<dbReference type="InterPro" id="IPR017850">
    <property type="entry name" value="Alkaline_phosphatase_core_sf"/>
</dbReference>
<dbReference type="GO" id="GO:0046872">
    <property type="term" value="F:metal ion binding"/>
    <property type="evidence" value="ECO:0007669"/>
    <property type="project" value="UniProtKB-KW"/>
</dbReference>
<accession>A0A2W7QJL6</accession>
<keyword evidence="10" id="KW-1185">Reference proteome</keyword>
<keyword evidence="6" id="KW-0106">Calcium</keyword>
<organism evidence="9 10">
    <name type="scientific">Algoriphagus chordae</name>
    <dbReference type="NCBI Taxonomy" id="237019"/>
    <lineage>
        <taxon>Bacteria</taxon>
        <taxon>Pseudomonadati</taxon>
        <taxon>Bacteroidota</taxon>
        <taxon>Cytophagia</taxon>
        <taxon>Cytophagales</taxon>
        <taxon>Cyclobacteriaceae</taxon>
        <taxon>Algoriphagus</taxon>
    </lineage>
</organism>
<dbReference type="EMBL" id="QKZT01000021">
    <property type="protein sequence ID" value="PZX48301.1"/>
    <property type="molecule type" value="Genomic_DNA"/>
</dbReference>
<keyword evidence="3" id="KW-0479">Metal-binding</keyword>
<dbReference type="FunFam" id="3.40.720.10:FF:000023">
    <property type="entry name" value="Arylsulfatase A"/>
    <property type="match status" value="1"/>
</dbReference>
<dbReference type="Pfam" id="PF14707">
    <property type="entry name" value="Sulfatase_C"/>
    <property type="match status" value="1"/>
</dbReference>
<evidence type="ECO:0000256" key="2">
    <source>
        <dbReference type="ARBA" id="ARBA00008779"/>
    </source>
</evidence>
<evidence type="ECO:0000256" key="3">
    <source>
        <dbReference type="ARBA" id="ARBA00022723"/>
    </source>
</evidence>
<evidence type="ECO:0000256" key="6">
    <source>
        <dbReference type="ARBA" id="ARBA00022837"/>
    </source>
</evidence>
<dbReference type="Pfam" id="PF00884">
    <property type="entry name" value="Sulfatase"/>
    <property type="match status" value="1"/>
</dbReference>
<dbReference type="Gene3D" id="3.40.720.10">
    <property type="entry name" value="Alkaline Phosphatase, subunit A"/>
    <property type="match status" value="1"/>
</dbReference>
<dbReference type="GO" id="GO:0004065">
    <property type="term" value="F:arylsulfatase activity"/>
    <property type="evidence" value="ECO:0007669"/>
    <property type="project" value="TreeGrafter"/>
</dbReference>
<dbReference type="Proteomes" id="UP000248882">
    <property type="component" value="Unassembled WGS sequence"/>
</dbReference>
<evidence type="ECO:0000259" key="8">
    <source>
        <dbReference type="Pfam" id="PF00884"/>
    </source>
</evidence>
<dbReference type="CDD" id="cd16026">
    <property type="entry name" value="GALNS_like"/>
    <property type="match status" value="1"/>
</dbReference>
<reference evidence="9 10" key="1">
    <citation type="submission" date="2018-06" db="EMBL/GenBank/DDBJ databases">
        <title>Genomic Encyclopedia of Archaeal and Bacterial Type Strains, Phase II (KMG-II): from individual species to whole genera.</title>
        <authorList>
            <person name="Goeker M."/>
        </authorList>
    </citation>
    <scope>NUCLEOTIDE SEQUENCE [LARGE SCALE GENOMIC DNA]</scope>
    <source>
        <strain evidence="9 10">DSM 19830</strain>
    </source>
</reference>
<dbReference type="Gene3D" id="3.30.1120.10">
    <property type="match status" value="1"/>
</dbReference>
<dbReference type="SUPFAM" id="SSF53649">
    <property type="entry name" value="Alkaline phosphatase-like"/>
    <property type="match status" value="1"/>
</dbReference>
<dbReference type="PROSITE" id="PS00149">
    <property type="entry name" value="SULFATASE_2"/>
    <property type="match status" value="1"/>
</dbReference>
<keyword evidence="5" id="KW-0378">Hydrolase</keyword>
<comment type="caution">
    <text evidence="9">The sequence shown here is derived from an EMBL/GenBank/DDBJ whole genome shotgun (WGS) entry which is preliminary data.</text>
</comment>
<gene>
    <name evidence="9" type="ORF">LV85_03711</name>
</gene>
<protein>
    <submittedName>
        <fullName evidence="9">Arylsulfatase A-like enzyme</fullName>
    </submittedName>
</protein>
<evidence type="ECO:0000256" key="4">
    <source>
        <dbReference type="ARBA" id="ARBA00022729"/>
    </source>
</evidence>
<sequence length="486" mass="54380">MEDPGAFSNARSSIFIYLIMHRPLVFLQLLVLFLSFSPLAFSQSKQGDKPNFIIIFTDDQGYGDLGAFGHPTIKTPNIDQMAVEGQKWTSFYVAANVCTPSRSAILTGRMPVRTGMYSNKRRVLFPDSDGGLPAYENTIATLLKKEGYATAAVGKWHLGHLPQYLPTSHGFDSYFGIPYSNDMDRINDVTHTQAFLESKYEYFNVPLMRDTEIIERPADQNTITKRYAGEAVKFITANKDKPFFLYLAHSLPHVPLFASGDFKGKSERGLYGDVIEEIDWSVGEVLRALKDNGLDKNTYVIFTSDNGPWLVYNEQGGSSGSLFGGKGTSYEGGVRVPTVIWGPGNVKPGLISKMGSTLDLLPTITTLAGAKLPQDRVYDGFDLGPVLRGENATPRDEMFYYHGDRLFAVRKGDFKLYFYSNNPAGYPEKLEKLEKLTLYNLGHDPSERFDLAEKNPDKVAEIKEIAREHSEKMVFGATQLEKRIEK</sequence>
<dbReference type="PANTHER" id="PTHR42693:SF33">
    <property type="entry name" value="ARYLSULFATASE"/>
    <property type="match status" value="1"/>
</dbReference>
<evidence type="ECO:0000256" key="5">
    <source>
        <dbReference type="ARBA" id="ARBA00022801"/>
    </source>
</evidence>
<proteinExistence type="inferred from homology"/>
<evidence type="ECO:0000313" key="9">
    <source>
        <dbReference type="EMBL" id="PZX48301.1"/>
    </source>
</evidence>
<keyword evidence="7" id="KW-0325">Glycoprotein</keyword>
<name>A0A2W7QJL6_9BACT</name>
<dbReference type="PANTHER" id="PTHR42693">
    <property type="entry name" value="ARYLSULFATASE FAMILY MEMBER"/>
    <property type="match status" value="1"/>
</dbReference>
<comment type="cofactor">
    <cofactor evidence="1">
        <name>Ca(2+)</name>
        <dbReference type="ChEBI" id="CHEBI:29108"/>
    </cofactor>
</comment>
<dbReference type="InterPro" id="IPR000917">
    <property type="entry name" value="Sulfatase_N"/>
</dbReference>
<dbReference type="InterPro" id="IPR024607">
    <property type="entry name" value="Sulfatase_CS"/>
</dbReference>
<dbReference type="InterPro" id="IPR050738">
    <property type="entry name" value="Sulfatase"/>
</dbReference>
<comment type="similarity">
    <text evidence="2">Belongs to the sulfatase family.</text>
</comment>